<evidence type="ECO:0000256" key="2">
    <source>
        <dbReference type="ARBA" id="ARBA00009810"/>
    </source>
</evidence>
<feature type="signal peptide" evidence="12">
    <location>
        <begin position="1"/>
        <end position="22"/>
    </location>
</feature>
<dbReference type="PANTHER" id="PTHR40980">
    <property type="entry name" value="PLUG DOMAIN-CONTAINING PROTEIN"/>
    <property type="match status" value="1"/>
</dbReference>
<dbReference type="CDD" id="cd01347">
    <property type="entry name" value="ligand_gated_channel"/>
    <property type="match status" value="1"/>
</dbReference>
<keyword evidence="6 11" id="KW-0798">TonB box</keyword>
<name>A0ABX2ES99_9BURK</name>
<dbReference type="Pfam" id="PF07715">
    <property type="entry name" value="Plug"/>
    <property type="match status" value="1"/>
</dbReference>
<dbReference type="InterPro" id="IPR000531">
    <property type="entry name" value="Beta-barrel_TonB"/>
</dbReference>
<dbReference type="Proteomes" id="UP000737171">
    <property type="component" value="Unassembled WGS sequence"/>
</dbReference>
<dbReference type="InterPro" id="IPR039426">
    <property type="entry name" value="TonB-dep_rcpt-like"/>
</dbReference>
<dbReference type="NCBIfam" id="TIGR01782">
    <property type="entry name" value="TonB-Xanth-Caul"/>
    <property type="match status" value="1"/>
</dbReference>
<evidence type="ECO:0000256" key="6">
    <source>
        <dbReference type="ARBA" id="ARBA00023077"/>
    </source>
</evidence>
<dbReference type="PROSITE" id="PS52016">
    <property type="entry name" value="TONB_DEPENDENT_REC_3"/>
    <property type="match status" value="1"/>
</dbReference>
<feature type="chain" id="PRO_5045185765" evidence="12">
    <location>
        <begin position="23"/>
        <end position="912"/>
    </location>
</feature>
<keyword evidence="12" id="KW-0732">Signal</keyword>
<keyword evidence="9 10" id="KW-0998">Cell outer membrane</keyword>
<evidence type="ECO:0000256" key="10">
    <source>
        <dbReference type="PROSITE-ProRule" id="PRU01360"/>
    </source>
</evidence>
<dbReference type="InterPro" id="IPR037066">
    <property type="entry name" value="Plug_dom_sf"/>
</dbReference>
<comment type="similarity">
    <text evidence="2 10 11">Belongs to the TonB-dependent receptor family.</text>
</comment>
<evidence type="ECO:0000256" key="4">
    <source>
        <dbReference type="ARBA" id="ARBA00022452"/>
    </source>
</evidence>
<dbReference type="Gene3D" id="2.170.130.10">
    <property type="entry name" value="TonB-dependent receptor, plug domain"/>
    <property type="match status" value="1"/>
</dbReference>
<protein>
    <submittedName>
        <fullName evidence="15">TonB-dependent receptor</fullName>
    </submittedName>
</protein>
<evidence type="ECO:0000313" key="15">
    <source>
        <dbReference type="EMBL" id="NRF71570.1"/>
    </source>
</evidence>
<dbReference type="InterPro" id="IPR012910">
    <property type="entry name" value="Plug_dom"/>
</dbReference>
<evidence type="ECO:0000256" key="8">
    <source>
        <dbReference type="ARBA" id="ARBA00023170"/>
    </source>
</evidence>
<reference evidence="15 16" key="1">
    <citation type="submission" date="2020-05" db="EMBL/GenBank/DDBJ databases">
        <title>Aquincola sp. isolate from soil.</title>
        <authorList>
            <person name="Han J."/>
            <person name="Kim D.-U."/>
        </authorList>
    </citation>
    <scope>NUCLEOTIDE SEQUENCE [LARGE SCALE GENOMIC DNA]</scope>
    <source>
        <strain evidence="15 16">S2</strain>
    </source>
</reference>
<proteinExistence type="inferred from homology"/>
<keyword evidence="7 10" id="KW-0472">Membrane</keyword>
<evidence type="ECO:0000256" key="1">
    <source>
        <dbReference type="ARBA" id="ARBA00004571"/>
    </source>
</evidence>
<dbReference type="InterPro" id="IPR010104">
    <property type="entry name" value="TonB_rcpt_bac"/>
</dbReference>
<organism evidence="15 16">
    <name type="scientific">Pseudaquabacterium terrae</name>
    <dbReference type="NCBI Taxonomy" id="2732868"/>
    <lineage>
        <taxon>Bacteria</taxon>
        <taxon>Pseudomonadati</taxon>
        <taxon>Pseudomonadota</taxon>
        <taxon>Betaproteobacteria</taxon>
        <taxon>Burkholderiales</taxon>
        <taxon>Sphaerotilaceae</taxon>
        <taxon>Pseudaquabacterium</taxon>
    </lineage>
</organism>
<feature type="domain" description="TonB-dependent receptor-like beta-barrel" evidence="13">
    <location>
        <begin position="484"/>
        <end position="879"/>
    </location>
</feature>
<dbReference type="SUPFAM" id="SSF56935">
    <property type="entry name" value="Porins"/>
    <property type="match status" value="1"/>
</dbReference>
<dbReference type="InterPro" id="IPR036942">
    <property type="entry name" value="Beta-barrel_TonB_sf"/>
</dbReference>
<evidence type="ECO:0000256" key="5">
    <source>
        <dbReference type="ARBA" id="ARBA00022692"/>
    </source>
</evidence>
<keyword evidence="8 15" id="KW-0675">Receptor</keyword>
<sequence length="912" mass="99304">MKSTLTPIAAAALLCALGTAQAQTAAAAPAAKASEPASTVIVTGIRASREQSLNQKRNADGIVDVITAEDLGKLPDKNVADAVQRIPGVNISSMAGGEGGFSENDRVSIRGTSPSLTQTLINGHAVGTGDWFVLSQTEAMGRSVSYALLPSEIVSKVTVFKSSQADLPEGGTAGSIDIETRRPLSFTKPFTAEATVQGFYADLPRKSAPQISALFNWKNQNSTFGATFQVFSETRYERRDAQEFLGYGHIEARLPLTDEHGEQMHDEHGEPLTRPNPVVEAHPQLAGVQYPLLINHNLFTQKRVRKGGLFDIEWKPTNALTLDVNGFFSHMDATNYDHSYLASVENLLASEDIPSNPVVRNGTLVAAQFPNAHGTQVGFTDSMYRPGAASESWYLDVNGKYRASDHLTITGKAGHTRGLGDTPGDLGYESYLSSHAGLNFAMNGMSSPTIVSFPGMNTADFHESSLFGMWYSIVRVVDKESYAQADAEWAIDKGVLDSAKFGVRFTDHKRQVRYPNNGGCGWGAETVETGACPGNAQWDGTMYPANFGRGFGGGDAFLRNLWRLPPHTVEQAVKTNTVPTENYWPGEFAVGEKTAAAYAMLNLAGDKWRGNVGLRFVRTKQATDFNIPEGPNPVESPTFGPFTRIHDERSYDDVLPSANLRLELGKDLVARFSAAKTMTRVDYSALAGAITSLDNLTHSGHGGNVDLKPVRSRNLDASIEWYFAPKAVLSAALFHMDFSSYLAFGTRKAMLPDASNQNAITEYTITSPINIRAKNKGVELGYQQPLFGNFGIVANYTYTSGKDSKGDGLVGSSKDTWNLEGYYEDDRFSARLAYTYRSAYLVGLDRSTTQYADAVGYLAASLNYKINDNVTIAFDALNLNNPTLKYFGDNRDQPRAFYTNGRQYFLGVRVSI</sequence>
<keyword evidence="5 10" id="KW-0812">Transmembrane</keyword>
<evidence type="ECO:0000256" key="9">
    <source>
        <dbReference type="ARBA" id="ARBA00023237"/>
    </source>
</evidence>
<keyword evidence="4 10" id="KW-1134">Transmembrane beta strand</keyword>
<evidence type="ECO:0000256" key="7">
    <source>
        <dbReference type="ARBA" id="ARBA00023136"/>
    </source>
</evidence>
<evidence type="ECO:0000256" key="11">
    <source>
        <dbReference type="RuleBase" id="RU003357"/>
    </source>
</evidence>
<gene>
    <name evidence="15" type="ORF">HLB44_31745</name>
</gene>
<comment type="caution">
    <text evidence="15">The sequence shown here is derived from an EMBL/GenBank/DDBJ whole genome shotgun (WGS) entry which is preliminary data.</text>
</comment>
<evidence type="ECO:0000259" key="14">
    <source>
        <dbReference type="Pfam" id="PF07715"/>
    </source>
</evidence>
<comment type="subcellular location">
    <subcellularLocation>
        <location evidence="1 10">Cell outer membrane</location>
        <topology evidence="1 10">Multi-pass membrane protein</topology>
    </subcellularLocation>
</comment>
<dbReference type="Gene3D" id="2.40.170.20">
    <property type="entry name" value="TonB-dependent receptor, beta-barrel domain"/>
    <property type="match status" value="1"/>
</dbReference>
<dbReference type="Pfam" id="PF00593">
    <property type="entry name" value="TonB_dep_Rec_b-barrel"/>
    <property type="match status" value="1"/>
</dbReference>
<dbReference type="EMBL" id="JABRWJ010000012">
    <property type="protein sequence ID" value="NRF71570.1"/>
    <property type="molecule type" value="Genomic_DNA"/>
</dbReference>
<feature type="domain" description="TonB-dependent receptor plug" evidence="14">
    <location>
        <begin position="56"/>
        <end position="174"/>
    </location>
</feature>
<dbReference type="RefSeq" id="WP_173133032.1">
    <property type="nucleotide sequence ID" value="NZ_JABRWJ010000012.1"/>
</dbReference>
<accession>A0ABX2ES99</accession>
<evidence type="ECO:0000256" key="3">
    <source>
        <dbReference type="ARBA" id="ARBA00022448"/>
    </source>
</evidence>
<keyword evidence="16" id="KW-1185">Reference proteome</keyword>
<dbReference type="PANTHER" id="PTHR40980:SF3">
    <property type="entry name" value="TONB-DEPENDENT RECEPTOR-LIKE BETA-BARREL DOMAIN-CONTAINING PROTEIN"/>
    <property type="match status" value="1"/>
</dbReference>
<keyword evidence="3 10" id="KW-0813">Transport</keyword>
<evidence type="ECO:0000256" key="12">
    <source>
        <dbReference type="SAM" id="SignalP"/>
    </source>
</evidence>
<evidence type="ECO:0000313" key="16">
    <source>
        <dbReference type="Proteomes" id="UP000737171"/>
    </source>
</evidence>
<evidence type="ECO:0000259" key="13">
    <source>
        <dbReference type="Pfam" id="PF00593"/>
    </source>
</evidence>